<name>A0A0R3UAT3_MESCO</name>
<sequence length="654" mass="71940">MQVNSTLVEVRRIEATLPIGKKIVPKGNATSRNETSAIVSLNIEVGENVFAFVQHSSLQETSVIFEIDVFVPVTLAEKLTCKFEVNDITGSNGIAVATAYNIQKLFDAAVHSPTDGTIMGTATQILEILVIPAFVKSSSITFRVTSDAFFEDIYPVHARISRFDNGIKVEPNCEPVLSRRIGEVLLTQCGVTSRESCAAMHWHLYLQFALSAPPRVSIHLATSIDGQTHWRNVILKFAIPKIVLKALGVSSFTIHPIGRLPLRGTGIFLVTIALSPFTLADYALECHAAVSNERLPSRLRFANWNTLNSAFANVNSNRGTCSGNTVNFGKLLSSDSHQPGSLLVAELAVLADFPKRVQGSVTCLLAFDNAILKTATTTFTASPVASSLKPQPLDPTTWTIKVLDVLTRTPFNRPLLPGEVALIEFEFTVPPTTAVNSKPFIEIVSGGDATLDSPHILAVGESVYWAENYQNCITADKVNQHPIEKYIFDMGTLLVKDNVNSKVIVACYVRAIFSRIPWFANIIVRGNLENYTVTDAVTISSSSNVQREKPFSKHDISLSLVGPNVVEMMFKEYQTLKFRFCAKPGVHLNDLRFEAYSEDHTYAEELLTVDCFSYSASVNYPGLNFAAPRTLLDRRNSTGHVWRHKISLGPVFNS</sequence>
<evidence type="ECO:0000313" key="2">
    <source>
        <dbReference type="Proteomes" id="UP000267029"/>
    </source>
</evidence>
<dbReference type="EMBL" id="UXSR01001200">
    <property type="protein sequence ID" value="VDD78029.1"/>
    <property type="molecule type" value="Genomic_DNA"/>
</dbReference>
<reference evidence="1 2" key="1">
    <citation type="submission" date="2018-10" db="EMBL/GenBank/DDBJ databases">
        <authorList>
            <consortium name="Pathogen Informatics"/>
        </authorList>
    </citation>
    <scope>NUCLEOTIDE SEQUENCE [LARGE SCALE GENOMIC DNA]</scope>
</reference>
<protein>
    <submittedName>
        <fullName evidence="1">Uncharacterized protein</fullName>
    </submittedName>
</protein>
<dbReference type="AlphaFoldDB" id="A0A0R3UAT3"/>
<gene>
    <name evidence="1" type="ORF">MCOS_LOCUS4032</name>
</gene>
<evidence type="ECO:0000313" key="1">
    <source>
        <dbReference type="EMBL" id="VDD78029.1"/>
    </source>
</evidence>
<feature type="non-terminal residue" evidence="1">
    <location>
        <position position="654"/>
    </location>
</feature>
<dbReference type="OrthoDB" id="6326583at2759"/>
<organism evidence="1 2">
    <name type="scientific">Mesocestoides corti</name>
    <name type="common">Flatworm</name>
    <dbReference type="NCBI Taxonomy" id="53468"/>
    <lineage>
        <taxon>Eukaryota</taxon>
        <taxon>Metazoa</taxon>
        <taxon>Spiralia</taxon>
        <taxon>Lophotrochozoa</taxon>
        <taxon>Platyhelminthes</taxon>
        <taxon>Cestoda</taxon>
        <taxon>Eucestoda</taxon>
        <taxon>Cyclophyllidea</taxon>
        <taxon>Mesocestoididae</taxon>
        <taxon>Mesocestoides</taxon>
    </lineage>
</organism>
<proteinExistence type="predicted"/>
<keyword evidence="2" id="KW-1185">Reference proteome</keyword>
<accession>A0A0R3UAT3</accession>
<dbReference type="Proteomes" id="UP000267029">
    <property type="component" value="Unassembled WGS sequence"/>
</dbReference>